<dbReference type="InterPro" id="IPR036866">
    <property type="entry name" value="RibonucZ/Hydroxyglut_hydro"/>
</dbReference>
<protein>
    <recommendedName>
        <fullName evidence="1">Metallo-beta-lactamase domain-containing protein</fullName>
    </recommendedName>
</protein>
<dbReference type="AlphaFoldDB" id="A0A382JVN4"/>
<name>A0A382JVN4_9ZZZZ</name>
<organism evidence="2">
    <name type="scientific">marine metagenome</name>
    <dbReference type="NCBI Taxonomy" id="408172"/>
    <lineage>
        <taxon>unclassified sequences</taxon>
        <taxon>metagenomes</taxon>
        <taxon>ecological metagenomes</taxon>
    </lineage>
</organism>
<dbReference type="CDD" id="cd16282">
    <property type="entry name" value="metallo-hydrolase-like_MBL-fold"/>
    <property type="match status" value="1"/>
</dbReference>
<dbReference type="EMBL" id="UINC01076934">
    <property type="protein sequence ID" value="SVC16564.1"/>
    <property type="molecule type" value="Genomic_DNA"/>
</dbReference>
<gene>
    <name evidence="2" type="ORF">METZ01_LOCUS269418</name>
</gene>
<sequence length="322" mass="36218">MKLSYLFKSLLITFLFLSFSMHAAHHEKPENDYEEGQQAVLDAFGWDFNQAEITTEKISDNLHVLFGYGGNILVSTGKDGVLLVDDQFPQLKNKIMRSIRRLGGRSIDYIINTHWHFDHAEGNNAFGPDGAKIVAHENSRDMMLNPKPINLSFIVYPQQPYPLNAVPQITFQDNMKLHLNGDQIELYHFGNAHTTGDAAVYLRDSNVLHMGDVFNMSGPPFVDADNGGSIDGIIRFCEEVLKVINDETVVVPGHGPISTSDDIQTYIDMLVVVRDRIQSQIDEGKSLEEILISDPTREWRDMYGEGPFIQGLVDRAYAGMTK</sequence>
<dbReference type="Gene3D" id="3.60.15.10">
    <property type="entry name" value="Ribonuclease Z/Hydroxyacylglutathione hydrolase-like"/>
    <property type="match status" value="1"/>
</dbReference>
<reference evidence="2" key="1">
    <citation type="submission" date="2018-05" db="EMBL/GenBank/DDBJ databases">
        <authorList>
            <person name="Lanie J.A."/>
            <person name="Ng W.-L."/>
            <person name="Kazmierczak K.M."/>
            <person name="Andrzejewski T.M."/>
            <person name="Davidsen T.M."/>
            <person name="Wayne K.J."/>
            <person name="Tettelin H."/>
            <person name="Glass J.I."/>
            <person name="Rusch D."/>
            <person name="Podicherti R."/>
            <person name="Tsui H.-C.T."/>
            <person name="Winkler M.E."/>
        </authorList>
    </citation>
    <scope>NUCLEOTIDE SEQUENCE</scope>
</reference>
<dbReference type="PANTHER" id="PTHR42951:SF4">
    <property type="entry name" value="ACYL-COENZYME A THIOESTERASE MBLAC2"/>
    <property type="match status" value="1"/>
</dbReference>
<evidence type="ECO:0000259" key="1">
    <source>
        <dbReference type="SMART" id="SM00849"/>
    </source>
</evidence>
<proteinExistence type="predicted"/>
<feature type="domain" description="Metallo-beta-lactamase" evidence="1">
    <location>
        <begin position="69"/>
        <end position="254"/>
    </location>
</feature>
<dbReference type="Pfam" id="PF00753">
    <property type="entry name" value="Lactamase_B"/>
    <property type="match status" value="1"/>
</dbReference>
<dbReference type="SUPFAM" id="SSF56281">
    <property type="entry name" value="Metallo-hydrolase/oxidoreductase"/>
    <property type="match status" value="1"/>
</dbReference>
<dbReference type="InterPro" id="IPR050855">
    <property type="entry name" value="NDM-1-like"/>
</dbReference>
<dbReference type="SMART" id="SM00849">
    <property type="entry name" value="Lactamase_B"/>
    <property type="match status" value="1"/>
</dbReference>
<evidence type="ECO:0000313" key="2">
    <source>
        <dbReference type="EMBL" id="SVC16564.1"/>
    </source>
</evidence>
<accession>A0A382JVN4</accession>
<dbReference type="PANTHER" id="PTHR42951">
    <property type="entry name" value="METALLO-BETA-LACTAMASE DOMAIN-CONTAINING"/>
    <property type="match status" value="1"/>
</dbReference>
<dbReference type="InterPro" id="IPR001279">
    <property type="entry name" value="Metallo-B-lactamas"/>
</dbReference>